<dbReference type="AlphaFoldDB" id="A0A811TAI6"/>
<dbReference type="GO" id="GO:0009307">
    <property type="term" value="P:DNA restriction-modification system"/>
    <property type="evidence" value="ECO:0007669"/>
    <property type="project" value="UniProtKB-KW"/>
</dbReference>
<evidence type="ECO:0000256" key="3">
    <source>
        <dbReference type="ARBA" id="ARBA00022679"/>
    </source>
</evidence>
<dbReference type="PANTHER" id="PTHR33841:SF1">
    <property type="entry name" value="DNA METHYLTRANSFERASE A"/>
    <property type="match status" value="1"/>
</dbReference>
<reference evidence="11" key="1">
    <citation type="submission" date="2020-10" db="EMBL/GenBank/DDBJ databases">
        <authorList>
            <person name="Hahn C.J."/>
            <person name="Laso-Perez R."/>
            <person name="Vulcano F."/>
            <person name="Vaziourakis K.-M."/>
            <person name="Stokke R."/>
            <person name="Steen I.H."/>
            <person name="Teske A."/>
            <person name="Boetius A."/>
            <person name="Liebeke M."/>
            <person name="Amann R."/>
            <person name="Knittel K."/>
        </authorList>
    </citation>
    <scope>NUCLEOTIDE SEQUENCE</scope>
    <source>
        <strain evidence="11">Gfbio:e3339647-f889-4370-9287-4fb5cb688e4c:AG392M11_GoMArc1</strain>
    </source>
</reference>
<keyword evidence="6" id="KW-0238">DNA-binding</keyword>
<dbReference type="GO" id="GO:0003677">
    <property type="term" value="F:DNA binding"/>
    <property type="evidence" value="ECO:0007669"/>
    <property type="project" value="UniProtKB-KW"/>
</dbReference>
<dbReference type="InterPro" id="IPR029063">
    <property type="entry name" value="SAM-dependent_MTases_sf"/>
</dbReference>
<dbReference type="InterPro" id="IPR050953">
    <property type="entry name" value="N4_N6_ade-DNA_methylase"/>
</dbReference>
<dbReference type="Pfam" id="PF12950">
    <property type="entry name" value="TaqI_C"/>
    <property type="match status" value="1"/>
</dbReference>
<keyword evidence="5" id="KW-0680">Restriction system</keyword>
<keyword evidence="4" id="KW-0949">S-adenosyl-L-methionine</keyword>
<evidence type="ECO:0000256" key="8">
    <source>
        <dbReference type="SAM" id="Coils"/>
    </source>
</evidence>
<keyword evidence="3" id="KW-0808">Transferase</keyword>
<gene>
    <name evidence="11" type="ORF">DIAAKJNI_00393</name>
</gene>
<feature type="domain" description="TaqI-like C-terminal specificity" evidence="10">
    <location>
        <begin position="688"/>
        <end position="823"/>
    </location>
</feature>
<dbReference type="PRINTS" id="PR00507">
    <property type="entry name" value="N12N6MTFRASE"/>
</dbReference>
<proteinExistence type="predicted"/>
<evidence type="ECO:0000256" key="7">
    <source>
        <dbReference type="ARBA" id="ARBA00047942"/>
    </source>
</evidence>
<dbReference type="InterPro" id="IPR025931">
    <property type="entry name" value="TaqI_C"/>
</dbReference>
<evidence type="ECO:0000313" key="11">
    <source>
        <dbReference type="EMBL" id="CAD6492788.1"/>
    </source>
</evidence>
<accession>A0A811TAI6</accession>
<evidence type="ECO:0000259" key="9">
    <source>
        <dbReference type="Pfam" id="PF07669"/>
    </source>
</evidence>
<keyword evidence="2" id="KW-0489">Methyltransferase</keyword>
<dbReference type="InterPro" id="IPR011639">
    <property type="entry name" value="MethylTrfase_TaqI-like_dom"/>
</dbReference>
<evidence type="ECO:0000313" key="12">
    <source>
        <dbReference type="Proteomes" id="UP000639006"/>
    </source>
</evidence>
<feature type="domain" description="Type II methyltransferase M.TaqI-like" evidence="9">
    <location>
        <begin position="240"/>
        <end position="560"/>
    </location>
</feature>
<dbReference type="GO" id="GO:0009007">
    <property type="term" value="F:site-specific DNA-methyltransferase (adenine-specific) activity"/>
    <property type="evidence" value="ECO:0007669"/>
    <property type="project" value="UniProtKB-EC"/>
</dbReference>
<protein>
    <recommendedName>
        <fullName evidence="1">site-specific DNA-methyltransferase (adenine-specific)</fullName>
        <ecNumber evidence="1">2.1.1.72</ecNumber>
    </recommendedName>
</protein>
<dbReference type="GO" id="GO:0032259">
    <property type="term" value="P:methylation"/>
    <property type="evidence" value="ECO:0007669"/>
    <property type="project" value="UniProtKB-KW"/>
</dbReference>
<dbReference type="Gene3D" id="3.40.50.150">
    <property type="entry name" value="Vaccinia Virus protein VP39"/>
    <property type="match status" value="2"/>
</dbReference>
<evidence type="ECO:0000259" key="10">
    <source>
        <dbReference type="Pfam" id="PF12950"/>
    </source>
</evidence>
<sequence>MFDKEIIGYDNDKFFNEILEPLFYEALSKEYDHNFYSRFDCKIPFLNGGLFEPINDYDWVNVKIPFEDKIFKDILKIFDRFNFTVKEDEPLDKEVAVDPEMLGKVFENLLDVTDRKSRGAFYTPREIVHYMCQQSLINYLETNTDVPVGDIETFIQHGELAQQITSRANVDEKYIPASIKNNRDKIDNLLKNIKIVDPAVGSGAFPMGMMNEIVKARSILSYLRKDVKSNYDLKRETIENCLYGVDIDSSAVDITKLRFWLSLVVDETDIKKIKPLPNLDHRIMCGNSLLEEFEGIKLFDERLLERIPETSDFELEQVNADVGKLYTELGEIHTGKRKDNGRKKEIETELKKLDRRKKAIVSRPKDETRQSTFDSVLENRKKESQKKLAELKRLQKDFFNEQDRKRKKELAGDIDRIEWELVVETLKEQGNEDAMQKLAQYKKNKSKPFFLWKLYFSEVFQRDNPGFDVVIANPPYVNIYKMSKDQKSSLQKTKLYKSAIKKFDLYVIFMELSLNILRNNGVSSFITSNKWLSQPYGKGIRDILLEYDILKLINFNFHVFGATVDTNITIFKKSKYTENIDILNLYSSDIGSNKDYDYIENNKKLELLFKVNNFKTLNKKIFYDIEDNNFRLNLTNEKYSLIQKIRDQSKRLDSICYIAYGLRGNAPSIKKNKSFFVKTENPNGAYKKYFEGKNISKWAFESNQFFDYQPALHYNSMFKELFESDKLVSNEIIGKSNFRIAFDSKKRYNNHTVINIVKYDLLTDTKYPPLKKQLNHEKVNITKKIDYGFLIGLLNSNLIYWYFKELLAIELHFYPNYVKQLPIKLVSHTQQYLIVNLVNQILTITKDEDYPDNPQKQTRVKTLENQIDQLVYKLYELTPEEMQIVEGFNRGK</sequence>
<dbReference type="PROSITE" id="PS00092">
    <property type="entry name" value="N6_MTASE"/>
    <property type="match status" value="1"/>
</dbReference>
<evidence type="ECO:0000256" key="1">
    <source>
        <dbReference type="ARBA" id="ARBA00011900"/>
    </source>
</evidence>
<keyword evidence="8" id="KW-0175">Coiled coil</keyword>
<dbReference type="SUPFAM" id="SSF53335">
    <property type="entry name" value="S-adenosyl-L-methionine-dependent methyltransferases"/>
    <property type="match status" value="1"/>
</dbReference>
<evidence type="ECO:0000256" key="5">
    <source>
        <dbReference type="ARBA" id="ARBA00022747"/>
    </source>
</evidence>
<evidence type="ECO:0000256" key="4">
    <source>
        <dbReference type="ARBA" id="ARBA00022691"/>
    </source>
</evidence>
<name>A0A811TAI6_9EURY</name>
<dbReference type="PANTHER" id="PTHR33841">
    <property type="entry name" value="DNA METHYLTRANSFERASE YEEA-RELATED"/>
    <property type="match status" value="1"/>
</dbReference>
<feature type="coiled-coil region" evidence="8">
    <location>
        <begin position="336"/>
        <end position="401"/>
    </location>
</feature>
<organism evidence="11 12">
    <name type="scientific">Candidatus Argoarchaeum ethanivorans</name>
    <dbReference type="NCBI Taxonomy" id="2608793"/>
    <lineage>
        <taxon>Archaea</taxon>
        <taxon>Methanobacteriati</taxon>
        <taxon>Methanobacteriota</taxon>
        <taxon>Stenosarchaea group</taxon>
        <taxon>Methanomicrobia</taxon>
        <taxon>Methanosarcinales</taxon>
        <taxon>Methanosarcinales incertae sedis</taxon>
        <taxon>GOM Arc I cluster</taxon>
        <taxon>Candidatus Argoarchaeum</taxon>
    </lineage>
</organism>
<comment type="caution">
    <text evidence="11">The sequence shown here is derived from an EMBL/GenBank/DDBJ whole genome shotgun (WGS) entry which is preliminary data.</text>
</comment>
<evidence type="ECO:0000256" key="6">
    <source>
        <dbReference type="ARBA" id="ARBA00023125"/>
    </source>
</evidence>
<dbReference type="EC" id="2.1.1.72" evidence="1"/>
<dbReference type="Proteomes" id="UP000639006">
    <property type="component" value="Unassembled WGS sequence"/>
</dbReference>
<comment type="catalytic activity">
    <reaction evidence="7">
        <text>a 2'-deoxyadenosine in DNA + S-adenosyl-L-methionine = an N(6)-methyl-2'-deoxyadenosine in DNA + S-adenosyl-L-homocysteine + H(+)</text>
        <dbReference type="Rhea" id="RHEA:15197"/>
        <dbReference type="Rhea" id="RHEA-COMP:12418"/>
        <dbReference type="Rhea" id="RHEA-COMP:12419"/>
        <dbReference type="ChEBI" id="CHEBI:15378"/>
        <dbReference type="ChEBI" id="CHEBI:57856"/>
        <dbReference type="ChEBI" id="CHEBI:59789"/>
        <dbReference type="ChEBI" id="CHEBI:90615"/>
        <dbReference type="ChEBI" id="CHEBI:90616"/>
        <dbReference type="EC" id="2.1.1.72"/>
    </reaction>
</comment>
<dbReference type="InterPro" id="IPR002052">
    <property type="entry name" value="DNA_methylase_N6_adenine_CS"/>
</dbReference>
<evidence type="ECO:0000256" key="2">
    <source>
        <dbReference type="ARBA" id="ARBA00022603"/>
    </source>
</evidence>
<dbReference type="Pfam" id="PF07669">
    <property type="entry name" value="Eco57I"/>
    <property type="match status" value="1"/>
</dbReference>
<dbReference type="EMBL" id="CAJHIQ010000019">
    <property type="protein sequence ID" value="CAD6492788.1"/>
    <property type="molecule type" value="Genomic_DNA"/>
</dbReference>